<dbReference type="PROSITE" id="PS50056">
    <property type="entry name" value="TYR_PHOSPHATASE_2"/>
    <property type="match status" value="1"/>
</dbReference>
<dbReference type="Pfam" id="PF00782">
    <property type="entry name" value="DSPc"/>
    <property type="match status" value="1"/>
</dbReference>
<accession>A0A507QN08</accession>
<feature type="active site" description="Phosphocysteine intermediate" evidence="5">
    <location>
        <position position="89"/>
    </location>
</feature>
<gene>
    <name evidence="9" type="primary">DUSP6</name>
    <name evidence="9" type="ORF">MPDQ_001290</name>
</gene>
<dbReference type="AlphaFoldDB" id="A0A507QN08"/>
<comment type="similarity">
    <text evidence="1">Belongs to the protein-tyrosine phosphatase family. Non-receptor class dual specificity subfamily.</text>
</comment>
<dbReference type="GO" id="GO:0005634">
    <property type="term" value="C:nucleus"/>
    <property type="evidence" value="ECO:0007669"/>
    <property type="project" value="TreeGrafter"/>
</dbReference>
<keyword evidence="4" id="KW-0904">Protein phosphatase</keyword>
<dbReference type="InterPro" id="IPR029021">
    <property type="entry name" value="Prot-tyrosine_phosphatase-like"/>
</dbReference>
<evidence type="ECO:0000313" key="10">
    <source>
        <dbReference type="Proteomes" id="UP000319663"/>
    </source>
</evidence>
<dbReference type="STRING" id="5098.A0A507QN08"/>
<evidence type="ECO:0000259" key="8">
    <source>
        <dbReference type="PROSITE" id="PS50056"/>
    </source>
</evidence>
<evidence type="ECO:0000256" key="5">
    <source>
        <dbReference type="PIRSR" id="PIRSR000941-50"/>
    </source>
</evidence>
<dbReference type="GO" id="GO:0008138">
    <property type="term" value="F:protein tyrosine/serine/threonine phosphatase activity"/>
    <property type="evidence" value="ECO:0007669"/>
    <property type="project" value="InterPro"/>
</dbReference>
<keyword evidence="3" id="KW-0378">Hydrolase</keyword>
<dbReference type="Gene3D" id="3.90.190.10">
    <property type="entry name" value="Protein tyrosine phosphatase superfamily"/>
    <property type="match status" value="1"/>
</dbReference>
<dbReference type="PROSITE" id="PS00028">
    <property type="entry name" value="ZINC_FINGER_C2H2_1"/>
    <property type="match status" value="1"/>
</dbReference>
<dbReference type="SMART" id="SM00195">
    <property type="entry name" value="DSPc"/>
    <property type="match status" value="1"/>
</dbReference>
<dbReference type="InterPro" id="IPR013087">
    <property type="entry name" value="Znf_C2H2_type"/>
</dbReference>
<evidence type="ECO:0000256" key="2">
    <source>
        <dbReference type="ARBA" id="ARBA00013064"/>
    </source>
</evidence>
<feature type="domain" description="Tyrosine specific protein phosphatases" evidence="8">
    <location>
        <begin position="66"/>
        <end position="126"/>
    </location>
</feature>
<dbReference type="GO" id="GO:0004725">
    <property type="term" value="F:protein tyrosine phosphatase activity"/>
    <property type="evidence" value="ECO:0007669"/>
    <property type="project" value="UniProtKB-EC"/>
</dbReference>
<evidence type="ECO:0000256" key="3">
    <source>
        <dbReference type="ARBA" id="ARBA00022801"/>
    </source>
</evidence>
<reference evidence="9 10" key="1">
    <citation type="submission" date="2019-06" db="EMBL/GenBank/DDBJ databases">
        <title>Wine fermentation using esterase from Monascus purpureus.</title>
        <authorList>
            <person name="Geng C."/>
            <person name="Zhang Y."/>
        </authorList>
    </citation>
    <scope>NUCLEOTIDE SEQUENCE [LARGE SCALE GENOMIC DNA]</scope>
    <source>
        <strain evidence="9">HQ1</strain>
    </source>
</reference>
<dbReference type="PROSITE" id="PS50054">
    <property type="entry name" value="TYR_PHOSPHATASE_DUAL"/>
    <property type="match status" value="1"/>
</dbReference>
<protein>
    <recommendedName>
        <fullName evidence="2">protein-tyrosine-phosphatase</fullName>
        <ecNumber evidence="2">3.1.3.48</ecNumber>
    </recommendedName>
</protein>
<evidence type="ECO:0000256" key="4">
    <source>
        <dbReference type="ARBA" id="ARBA00022912"/>
    </source>
</evidence>
<dbReference type="InterPro" id="IPR016278">
    <property type="entry name" value="DUSP12"/>
</dbReference>
<dbReference type="CDD" id="cd14518">
    <property type="entry name" value="DSP_fungal_YVH1"/>
    <property type="match status" value="1"/>
</dbReference>
<organism evidence="9 10">
    <name type="scientific">Monascus purpureus</name>
    <name type="common">Red mold</name>
    <name type="synonym">Monascus anka</name>
    <dbReference type="NCBI Taxonomy" id="5098"/>
    <lineage>
        <taxon>Eukaryota</taxon>
        <taxon>Fungi</taxon>
        <taxon>Dikarya</taxon>
        <taxon>Ascomycota</taxon>
        <taxon>Pezizomycotina</taxon>
        <taxon>Eurotiomycetes</taxon>
        <taxon>Eurotiomycetidae</taxon>
        <taxon>Eurotiales</taxon>
        <taxon>Aspergillaceae</taxon>
        <taxon>Monascus</taxon>
    </lineage>
</organism>
<dbReference type="PIRSF" id="PIRSF000941">
    <property type="entry name" value="DUSP12"/>
    <property type="match status" value="1"/>
</dbReference>
<feature type="domain" description="Tyrosine-protein phosphatase" evidence="7">
    <location>
        <begin position="2"/>
        <end position="147"/>
    </location>
</feature>
<feature type="region of interest" description="Disordered" evidence="6">
    <location>
        <begin position="254"/>
        <end position="273"/>
    </location>
</feature>
<name>A0A507QN08_MONPU</name>
<dbReference type="EMBL" id="VIFY01000132">
    <property type="protein sequence ID" value="TQB69886.1"/>
    <property type="molecule type" value="Genomic_DNA"/>
</dbReference>
<dbReference type="PANTHER" id="PTHR45848:SF4">
    <property type="entry name" value="DUAL SPECIFICITY PROTEIN PHOSPHATASE 12"/>
    <property type="match status" value="1"/>
</dbReference>
<sequence>MAMNRIPGENIYIGGIFSVKNKAALARANITHILSVLRLHQADEIFAPFQHHQIAVDDVDDENLLEHFPAAIRFIQSGLDSGGSVLVHCAMGKSRSATICIAYLLHQQPSSLTPASALAILRESRPLCEPNEGFMEQLSLYHQMGCPDDVINHPIYSRWLYRREVEESVACGRGPELNSVLFEDDQSRRTAQTEDGPIEIKCRKCRRKLATTPFIIPHEPHHSRLQNPSLNSTNTECAHIFLHPLTWMRPSLFPSGTTAESEPSSGSGLDNYSSTEIAPLSGRLICPNPACGSNIGKFAWAGMQCSCGKWVVPAMGVAKARIDIVDRSKTGAGGPSRNRLPPAVMGIRLPPSMRGLDMDAGGRGGNL</sequence>
<dbReference type="PANTHER" id="PTHR45848">
    <property type="entry name" value="DUAL SPECIFICITY PROTEIN PHOSPHATASE 12 FAMILY MEMBER"/>
    <property type="match status" value="1"/>
</dbReference>
<evidence type="ECO:0000313" key="9">
    <source>
        <dbReference type="EMBL" id="TQB69886.1"/>
    </source>
</evidence>
<evidence type="ECO:0000256" key="1">
    <source>
        <dbReference type="ARBA" id="ARBA00008601"/>
    </source>
</evidence>
<dbReference type="Proteomes" id="UP000319663">
    <property type="component" value="Unassembled WGS sequence"/>
</dbReference>
<dbReference type="OrthoDB" id="2017893at2759"/>
<dbReference type="InterPro" id="IPR016130">
    <property type="entry name" value="Tyr_Pase_AS"/>
</dbReference>
<comment type="caution">
    <text evidence="9">The sequence shown here is derived from an EMBL/GenBank/DDBJ whole genome shotgun (WGS) entry which is preliminary data.</text>
</comment>
<proteinExistence type="inferred from homology"/>
<dbReference type="InterPro" id="IPR020422">
    <property type="entry name" value="TYR_PHOSPHATASE_DUAL_dom"/>
</dbReference>
<keyword evidence="10" id="KW-1185">Reference proteome</keyword>
<dbReference type="PROSITE" id="PS00383">
    <property type="entry name" value="TYR_PHOSPHATASE_1"/>
    <property type="match status" value="1"/>
</dbReference>
<dbReference type="EC" id="3.1.3.48" evidence="2"/>
<evidence type="ECO:0000259" key="7">
    <source>
        <dbReference type="PROSITE" id="PS50054"/>
    </source>
</evidence>
<dbReference type="FunFam" id="3.90.190.10:FF:000104">
    <property type="entry name" value="Dual specificity phosphatase, putative"/>
    <property type="match status" value="1"/>
</dbReference>
<dbReference type="SUPFAM" id="SSF52799">
    <property type="entry name" value="(Phosphotyrosine protein) phosphatases II"/>
    <property type="match status" value="1"/>
</dbReference>
<dbReference type="InterPro" id="IPR000340">
    <property type="entry name" value="Dual-sp_phosphatase_cat-dom"/>
</dbReference>
<dbReference type="InterPro" id="IPR000387">
    <property type="entry name" value="Tyr_Pase_dom"/>
</dbReference>
<evidence type="ECO:0000256" key="6">
    <source>
        <dbReference type="SAM" id="MobiDB-lite"/>
    </source>
</evidence>